<dbReference type="Proteomes" id="UP000224634">
    <property type="component" value="Unassembled WGS sequence"/>
</dbReference>
<dbReference type="InterPro" id="IPR000182">
    <property type="entry name" value="GNAT_dom"/>
</dbReference>
<name>A0A2B7XZY2_POLH7</name>
<sequence length="261" mass="30005">MSLEISLLTEQDIPGAVECIQRAFEGDPYFLWVFDDQAKFSKKRNVASLHARCQWGINNALFYVAKQPIPAPEEDDNDEDMAVTEDQSKNQDQQKTKKRAVSSSSSRVVGVSMWLPPHPASELESWHSYFQSWILSFRQMLCNIRFLGRGGLNLKRYWIWKECQERAQREVWTDPRGYYFCNVLAVLPGCQGKGIGRKLMDVVMRQADVEDAKCYLESSKGVPNVEIYGRMGFKTMSEMDCADGDVVCRLYCMVREPKLLN</sequence>
<dbReference type="PANTHER" id="PTHR42791">
    <property type="entry name" value="GNAT FAMILY ACETYLTRANSFERASE"/>
    <property type="match status" value="1"/>
</dbReference>
<keyword evidence="4" id="KW-1185">Reference proteome</keyword>
<feature type="domain" description="N-acetyltransferase" evidence="2">
    <location>
        <begin position="106"/>
        <end position="261"/>
    </location>
</feature>
<evidence type="ECO:0000256" key="1">
    <source>
        <dbReference type="SAM" id="MobiDB-lite"/>
    </source>
</evidence>
<dbReference type="InterPro" id="IPR052523">
    <property type="entry name" value="Trichothecene_AcTrans"/>
</dbReference>
<dbReference type="Pfam" id="PF13508">
    <property type="entry name" value="Acetyltransf_7"/>
    <property type="match status" value="1"/>
</dbReference>
<protein>
    <recommendedName>
        <fullName evidence="2">N-acetyltransferase domain-containing protein</fullName>
    </recommendedName>
</protein>
<evidence type="ECO:0000313" key="3">
    <source>
        <dbReference type="EMBL" id="PGH14479.1"/>
    </source>
</evidence>
<feature type="compositionally biased region" description="Basic and acidic residues" evidence="1">
    <location>
        <begin position="86"/>
        <end position="95"/>
    </location>
</feature>
<comment type="caution">
    <text evidence="3">The sequence shown here is derived from an EMBL/GenBank/DDBJ whole genome shotgun (WGS) entry which is preliminary data.</text>
</comment>
<organism evidence="3 4">
    <name type="scientific">Polytolypa hystricis (strain UAMH7299)</name>
    <dbReference type="NCBI Taxonomy" id="1447883"/>
    <lineage>
        <taxon>Eukaryota</taxon>
        <taxon>Fungi</taxon>
        <taxon>Dikarya</taxon>
        <taxon>Ascomycota</taxon>
        <taxon>Pezizomycotina</taxon>
        <taxon>Eurotiomycetes</taxon>
        <taxon>Eurotiomycetidae</taxon>
        <taxon>Onygenales</taxon>
        <taxon>Onygenales incertae sedis</taxon>
        <taxon>Polytolypa</taxon>
    </lineage>
</organism>
<evidence type="ECO:0000259" key="2">
    <source>
        <dbReference type="PROSITE" id="PS51186"/>
    </source>
</evidence>
<dbReference type="Gene3D" id="3.40.630.30">
    <property type="match status" value="1"/>
</dbReference>
<dbReference type="SUPFAM" id="SSF55729">
    <property type="entry name" value="Acyl-CoA N-acyltransferases (Nat)"/>
    <property type="match status" value="1"/>
</dbReference>
<gene>
    <name evidence="3" type="ORF">AJ80_05924</name>
</gene>
<dbReference type="EMBL" id="PDNA01000093">
    <property type="protein sequence ID" value="PGH14479.1"/>
    <property type="molecule type" value="Genomic_DNA"/>
</dbReference>
<reference evidence="3 4" key="1">
    <citation type="submission" date="2017-10" db="EMBL/GenBank/DDBJ databases">
        <title>Comparative genomics in systemic dimorphic fungi from Ajellomycetaceae.</title>
        <authorList>
            <person name="Munoz J.F."/>
            <person name="Mcewen J.G."/>
            <person name="Clay O.K."/>
            <person name="Cuomo C.A."/>
        </authorList>
    </citation>
    <scope>NUCLEOTIDE SEQUENCE [LARGE SCALE GENOMIC DNA]</scope>
    <source>
        <strain evidence="3 4">UAMH7299</strain>
    </source>
</reference>
<accession>A0A2B7XZY2</accession>
<dbReference type="PANTHER" id="PTHR42791:SF4">
    <property type="entry name" value="ACETYLTRANSFERASE, GNAT FAMILY FAMILY (AFU_ORTHOLOGUE AFUA_4G09540)-RELATED"/>
    <property type="match status" value="1"/>
</dbReference>
<dbReference type="GO" id="GO:0016747">
    <property type="term" value="F:acyltransferase activity, transferring groups other than amino-acyl groups"/>
    <property type="evidence" value="ECO:0007669"/>
    <property type="project" value="InterPro"/>
</dbReference>
<dbReference type="InterPro" id="IPR016181">
    <property type="entry name" value="Acyl_CoA_acyltransferase"/>
</dbReference>
<dbReference type="AlphaFoldDB" id="A0A2B7XZY2"/>
<evidence type="ECO:0000313" key="4">
    <source>
        <dbReference type="Proteomes" id="UP000224634"/>
    </source>
</evidence>
<proteinExistence type="predicted"/>
<dbReference type="STRING" id="1447883.A0A2B7XZY2"/>
<feature type="region of interest" description="Disordered" evidence="1">
    <location>
        <begin position="70"/>
        <end position="103"/>
    </location>
</feature>
<dbReference type="OrthoDB" id="512662at2759"/>
<dbReference type="PROSITE" id="PS51186">
    <property type="entry name" value="GNAT"/>
    <property type="match status" value="1"/>
</dbReference>
<dbReference type="CDD" id="cd04301">
    <property type="entry name" value="NAT_SF"/>
    <property type="match status" value="1"/>
</dbReference>
<feature type="compositionally biased region" description="Acidic residues" evidence="1">
    <location>
        <begin position="72"/>
        <end position="83"/>
    </location>
</feature>